<dbReference type="Proteomes" id="UP000028542">
    <property type="component" value="Unassembled WGS sequence"/>
</dbReference>
<dbReference type="EMBL" id="JPMD01000001">
    <property type="protein sequence ID" value="KEZ88708.1"/>
    <property type="molecule type" value="Genomic_DNA"/>
</dbReference>
<proteinExistence type="predicted"/>
<protein>
    <submittedName>
        <fullName evidence="1">Phage capsid protein</fullName>
    </submittedName>
</protein>
<dbReference type="RefSeq" id="WP_035129011.1">
    <property type="nucleotide sequence ID" value="NZ_JPMD01000001.1"/>
</dbReference>
<evidence type="ECO:0000313" key="2">
    <source>
        <dbReference type="Proteomes" id="UP000028542"/>
    </source>
</evidence>
<evidence type="ECO:0000313" key="1">
    <source>
        <dbReference type="EMBL" id="KEZ88708.1"/>
    </source>
</evidence>
<dbReference type="NCBIfam" id="NF045672">
    <property type="entry name" value="MCP_gp7_epsi_15"/>
    <property type="match status" value="1"/>
</dbReference>
<comment type="caution">
    <text evidence="1">The sequence shown here is derived from an EMBL/GenBank/DDBJ whole genome shotgun (WGS) entry which is preliminary data.</text>
</comment>
<sequence>MAITLAEAKVSMADKVDQMVVDEFRRSSLLLDSLIFDDAVSPGTGGSTLTYGYTRLLTPATAGFRAINSEYAPQEAKRKKESVDLKIFGGSFQLDRVIANTSGAVDEVDFQLKEKILAASNLFHYTVINGDSATDSKSFDGLDKALVGTDTEINTDAFIDLSSSGAIDTNYKEFLDLLDSFLSELAGKPTMLMGNSKLMTKIRSVARRAGYLTQSEDAFGRKVDAYDGIPLMDLGYYTNGANTSPTVKIADTRKPDGSTIVTGLTDLFAATIDIGGFHGVTVKGDKMINTYLPNLTAPGAVKTGEVEMVAAIALKNSRKAGVLRNIKVK</sequence>
<dbReference type="STRING" id="318464.IO99_00580"/>
<reference evidence="1 2" key="1">
    <citation type="submission" date="2014-07" db="EMBL/GenBank/DDBJ databases">
        <title>Draft genome of Clostridium sulfidigenes 113A isolated from sediments associated with methane hydrate from Krishna Godavari basin.</title>
        <authorList>
            <person name="Honkalas V.S."/>
            <person name="Dabir A.P."/>
            <person name="Arora P."/>
            <person name="Dhakephalkar P.K."/>
        </authorList>
    </citation>
    <scope>NUCLEOTIDE SEQUENCE [LARGE SCALE GENOMIC DNA]</scope>
    <source>
        <strain evidence="1 2">113A</strain>
    </source>
</reference>
<gene>
    <name evidence="1" type="ORF">IO99_00580</name>
</gene>
<organism evidence="1 2">
    <name type="scientific">Clostridium sulfidigenes</name>
    <dbReference type="NCBI Taxonomy" id="318464"/>
    <lineage>
        <taxon>Bacteria</taxon>
        <taxon>Bacillati</taxon>
        <taxon>Bacillota</taxon>
        <taxon>Clostridia</taxon>
        <taxon>Eubacteriales</taxon>
        <taxon>Clostridiaceae</taxon>
        <taxon>Clostridium</taxon>
    </lineage>
</organism>
<dbReference type="AlphaFoldDB" id="A0A084JIC4"/>
<name>A0A084JIC4_9CLOT</name>
<keyword evidence="2" id="KW-1185">Reference proteome</keyword>
<dbReference type="eggNOG" id="ENOG502Z9G2">
    <property type="taxonomic scope" value="Bacteria"/>
</dbReference>
<accession>A0A084JIC4</accession>
<dbReference type="InterPro" id="IPR048813">
    <property type="entry name" value="GP7-like"/>
</dbReference>